<dbReference type="PROSITE" id="PS51257">
    <property type="entry name" value="PROKAR_LIPOPROTEIN"/>
    <property type="match status" value="1"/>
</dbReference>
<evidence type="ECO:0000313" key="3">
    <source>
        <dbReference type="Proteomes" id="UP001163156"/>
    </source>
</evidence>
<dbReference type="RefSeq" id="WP_264807916.1">
    <property type="nucleotide sequence ID" value="NZ_CP110226.1"/>
</dbReference>
<keyword evidence="3" id="KW-1185">Reference proteome</keyword>
<keyword evidence="1" id="KW-0732">Signal</keyword>
<reference evidence="2" key="1">
    <citation type="submission" date="2022-10" db="EMBL/GenBank/DDBJ databases">
        <title>Algoriphagus sp. a novel bacteria isolate from halophytes salicornia europaea.</title>
        <authorList>
            <person name="Peng Y."/>
            <person name="Jiang L."/>
            <person name="Lee J."/>
        </authorList>
    </citation>
    <scope>NUCLEOTIDE SEQUENCE</scope>
    <source>
        <strain evidence="2">TR-M5</strain>
    </source>
</reference>
<dbReference type="InterPro" id="IPR025316">
    <property type="entry name" value="DUF4221"/>
</dbReference>
<feature type="chain" id="PRO_5045779475" evidence="1">
    <location>
        <begin position="24"/>
        <end position="371"/>
    </location>
</feature>
<evidence type="ECO:0000313" key="2">
    <source>
        <dbReference type="EMBL" id="UZD21444.1"/>
    </source>
</evidence>
<dbReference type="Pfam" id="PF13970">
    <property type="entry name" value="DUF4221"/>
    <property type="match status" value="1"/>
</dbReference>
<dbReference type="Proteomes" id="UP001163156">
    <property type="component" value="Chromosome"/>
</dbReference>
<evidence type="ECO:0000256" key="1">
    <source>
        <dbReference type="SAM" id="SignalP"/>
    </source>
</evidence>
<protein>
    <submittedName>
        <fullName evidence="2">DUF4221 domain-containing protein</fullName>
    </submittedName>
</protein>
<organism evidence="2 3">
    <name type="scientific">Algoriphagus halophytocola</name>
    <dbReference type="NCBI Taxonomy" id="2991499"/>
    <lineage>
        <taxon>Bacteria</taxon>
        <taxon>Pseudomonadati</taxon>
        <taxon>Bacteroidota</taxon>
        <taxon>Cytophagia</taxon>
        <taxon>Cytophagales</taxon>
        <taxon>Cyclobacteriaceae</taxon>
        <taxon>Algoriphagus</taxon>
    </lineage>
</organism>
<proteinExistence type="predicted"/>
<name>A0ABY6MGX0_9BACT</name>
<accession>A0ABY6MGX0</accession>
<dbReference type="EMBL" id="CP110226">
    <property type="protein sequence ID" value="UZD21444.1"/>
    <property type="molecule type" value="Genomic_DNA"/>
</dbReference>
<sequence length="371" mass="42621">MRFLTLLSLLTLSFFGISCSNNATKEVQLIDLKELIVDTLYLEKDTLTKELGTNFNYIKRGGEEFLITSRQHRFIEYSYPEGKLMRDQFYEKEGPDGIGSFLPVSFTDDSSVWFVSFQKLIQADQKGKVLARYNLPAEPTDRFAVNYNTLAGTKAMNVDGRIMIPDVPFVLKESLLNYENWLLKFNPKDSSINYVKFKYPSKYLEFLDDPTFATYQNGYNKAEDLHLISFPADDSLLVISPNSQKWVFAGVNDQMEFLVGRTAQQGEYTAFLPNENTSKYSWVDYDPTAQVYLREAIIRADSKANREEGIRPLSKLVILDRDFEKIGEVTLPDLTRGFSTPDGYYLYLGYPHSEDEVAFGKLDFSKINPRK</sequence>
<feature type="signal peptide" evidence="1">
    <location>
        <begin position="1"/>
        <end position="23"/>
    </location>
</feature>
<gene>
    <name evidence="2" type="ORF">OM944_12305</name>
</gene>